<dbReference type="InterPro" id="IPR010065">
    <property type="entry name" value="AA_ABC_transptr_permease_3TM"/>
</dbReference>
<accession>A0A399F175</accession>
<feature type="transmembrane region" description="Helical" evidence="9">
    <location>
        <begin position="21"/>
        <end position="42"/>
    </location>
</feature>
<keyword evidence="3 9" id="KW-0813">Transport</keyword>
<dbReference type="GO" id="GO:0006865">
    <property type="term" value="P:amino acid transport"/>
    <property type="evidence" value="ECO:0007669"/>
    <property type="project" value="UniProtKB-KW"/>
</dbReference>
<dbReference type="PROSITE" id="PS50928">
    <property type="entry name" value="ABC_TM1"/>
    <property type="match status" value="1"/>
</dbReference>
<evidence type="ECO:0000256" key="5">
    <source>
        <dbReference type="ARBA" id="ARBA00022692"/>
    </source>
</evidence>
<comment type="caution">
    <text evidence="11">The sequence shown here is derived from an EMBL/GenBank/DDBJ whole genome shotgun (WGS) entry which is preliminary data.</text>
</comment>
<feature type="transmembrane region" description="Helical" evidence="9">
    <location>
        <begin position="329"/>
        <end position="346"/>
    </location>
</feature>
<dbReference type="NCBIfam" id="TIGR01726">
    <property type="entry name" value="HEQRo_perm_3TM"/>
    <property type="match status" value="1"/>
</dbReference>
<comment type="subcellular location">
    <subcellularLocation>
        <location evidence="1 9">Cell membrane</location>
        <topology evidence="1 9">Multi-pass membrane protein</topology>
    </subcellularLocation>
</comment>
<keyword evidence="5 9" id="KW-0812">Transmembrane</keyword>
<dbReference type="GO" id="GO:0022857">
    <property type="term" value="F:transmembrane transporter activity"/>
    <property type="evidence" value="ECO:0007669"/>
    <property type="project" value="InterPro"/>
</dbReference>
<proteinExistence type="inferred from homology"/>
<sequence>MNPIDPKQGRSSAPSIPKDPTSLVLWALAVCALVVLLAWSVLLNLYRILERNHLAGVGVEVLLVLVGLLPLLLLVPVWRGLRNAGQARAALAVKDLITTRVKATEAREWAQYAIGYGAAVLLVFLSVQFLLANDGAVGSTFFRLELIRDSFGLVLGAFWKNVWMFCVAEVLILVWGLVIAVARMIPGRAGQPIRFLATVYTDAFRGLPTIISIYLIALGLPLANVPVVRDWRPEWLAILALTMSYGAYVAEVYRAGLDSIHPSQWSAARSLGLSFSQTLRFVIIPQAVRRIIPPLLNDFIALQKDTALVNVVGVIDGFNQAKIIASNKFNLSAVTTVAILFMIITIPQTRLVDRLLEQEKRRTRG</sequence>
<reference evidence="11 12" key="1">
    <citation type="submission" date="2018-08" db="EMBL/GenBank/DDBJ databases">
        <title>Meiothermus roseus NBRC 110900 genome sequencing project.</title>
        <authorList>
            <person name="Da Costa M.S."/>
            <person name="Albuquerque L."/>
            <person name="Raposo P."/>
            <person name="Froufe H.J.C."/>
            <person name="Barroso C.S."/>
            <person name="Egas C."/>
        </authorList>
    </citation>
    <scope>NUCLEOTIDE SEQUENCE [LARGE SCALE GENOMIC DNA]</scope>
    <source>
        <strain evidence="11 12">NBRC 110900</strain>
    </source>
</reference>
<keyword evidence="6" id="KW-0029">Amino-acid transport</keyword>
<keyword evidence="12" id="KW-1185">Reference proteome</keyword>
<feature type="domain" description="ABC transmembrane type-1" evidence="10">
    <location>
        <begin position="158"/>
        <end position="352"/>
    </location>
</feature>
<dbReference type="EMBL" id="QWLA01000009">
    <property type="protein sequence ID" value="RIH88552.1"/>
    <property type="molecule type" value="Genomic_DNA"/>
</dbReference>
<evidence type="ECO:0000313" key="12">
    <source>
        <dbReference type="Proteomes" id="UP000265341"/>
    </source>
</evidence>
<comment type="similarity">
    <text evidence="2">Belongs to the binding-protein-dependent transport system permease family. HisMQ subfamily.</text>
</comment>
<evidence type="ECO:0000256" key="2">
    <source>
        <dbReference type="ARBA" id="ARBA00010072"/>
    </source>
</evidence>
<dbReference type="Gene3D" id="1.10.3720.10">
    <property type="entry name" value="MetI-like"/>
    <property type="match status" value="1"/>
</dbReference>
<dbReference type="SUPFAM" id="SSF161098">
    <property type="entry name" value="MetI-like"/>
    <property type="match status" value="1"/>
</dbReference>
<feature type="transmembrane region" description="Helical" evidence="9">
    <location>
        <begin position="54"/>
        <end position="78"/>
    </location>
</feature>
<feature type="transmembrane region" description="Helical" evidence="9">
    <location>
        <begin position="235"/>
        <end position="253"/>
    </location>
</feature>
<dbReference type="Pfam" id="PF00528">
    <property type="entry name" value="BPD_transp_1"/>
    <property type="match status" value="1"/>
</dbReference>
<evidence type="ECO:0000256" key="3">
    <source>
        <dbReference type="ARBA" id="ARBA00022448"/>
    </source>
</evidence>
<feature type="transmembrane region" description="Helical" evidence="9">
    <location>
        <begin position="109"/>
        <end position="131"/>
    </location>
</feature>
<dbReference type="InterPro" id="IPR043429">
    <property type="entry name" value="ArtM/GltK/GlnP/TcyL/YhdX-like"/>
</dbReference>
<organism evidence="11 12">
    <name type="scientific">Calidithermus roseus</name>
    <dbReference type="NCBI Taxonomy" id="1644118"/>
    <lineage>
        <taxon>Bacteria</taxon>
        <taxon>Thermotogati</taxon>
        <taxon>Deinococcota</taxon>
        <taxon>Deinococci</taxon>
        <taxon>Thermales</taxon>
        <taxon>Thermaceae</taxon>
        <taxon>Calidithermus</taxon>
    </lineage>
</organism>
<dbReference type="PANTHER" id="PTHR30614:SF20">
    <property type="entry name" value="GLUTAMINE TRANSPORT SYSTEM PERMEASE PROTEIN GLNP"/>
    <property type="match status" value="1"/>
</dbReference>
<dbReference type="Proteomes" id="UP000265341">
    <property type="component" value="Unassembled WGS sequence"/>
</dbReference>
<evidence type="ECO:0000256" key="1">
    <source>
        <dbReference type="ARBA" id="ARBA00004651"/>
    </source>
</evidence>
<evidence type="ECO:0000256" key="9">
    <source>
        <dbReference type="RuleBase" id="RU363032"/>
    </source>
</evidence>
<dbReference type="InterPro" id="IPR000515">
    <property type="entry name" value="MetI-like"/>
</dbReference>
<keyword evidence="7 9" id="KW-1133">Transmembrane helix</keyword>
<protein>
    <submittedName>
        <fullName evidence="11">L-cystine transport system permease protein YecS</fullName>
    </submittedName>
</protein>
<dbReference type="InterPro" id="IPR035906">
    <property type="entry name" value="MetI-like_sf"/>
</dbReference>
<gene>
    <name evidence="11" type="primary">yecS_2</name>
    <name evidence="11" type="ORF">Mrose_00784</name>
</gene>
<dbReference type="GO" id="GO:0043190">
    <property type="term" value="C:ATP-binding cassette (ABC) transporter complex"/>
    <property type="evidence" value="ECO:0007669"/>
    <property type="project" value="InterPro"/>
</dbReference>
<dbReference type="CDD" id="cd06261">
    <property type="entry name" value="TM_PBP2"/>
    <property type="match status" value="1"/>
</dbReference>
<evidence type="ECO:0000256" key="8">
    <source>
        <dbReference type="ARBA" id="ARBA00023136"/>
    </source>
</evidence>
<keyword evidence="4" id="KW-1003">Cell membrane</keyword>
<dbReference type="AlphaFoldDB" id="A0A399F175"/>
<keyword evidence="8 9" id="KW-0472">Membrane</keyword>
<dbReference type="PANTHER" id="PTHR30614">
    <property type="entry name" value="MEMBRANE COMPONENT OF AMINO ACID ABC TRANSPORTER"/>
    <property type="match status" value="1"/>
</dbReference>
<evidence type="ECO:0000256" key="7">
    <source>
        <dbReference type="ARBA" id="ARBA00022989"/>
    </source>
</evidence>
<evidence type="ECO:0000256" key="6">
    <source>
        <dbReference type="ARBA" id="ARBA00022970"/>
    </source>
</evidence>
<dbReference type="OrthoDB" id="9805999at2"/>
<feature type="transmembrane region" description="Helical" evidence="9">
    <location>
        <begin position="162"/>
        <end position="182"/>
    </location>
</feature>
<name>A0A399F175_9DEIN</name>
<evidence type="ECO:0000256" key="4">
    <source>
        <dbReference type="ARBA" id="ARBA00022475"/>
    </source>
</evidence>
<evidence type="ECO:0000259" key="10">
    <source>
        <dbReference type="PROSITE" id="PS50928"/>
    </source>
</evidence>
<evidence type="ECO:0000313" key="11">
    <source>
        <dbReference type="EMBL" id="RIH88552.1"/>
    </source>
</evidence>
<feature type="transmembrane region" description="Helical" evidence="9">
    <location>
        <begin position="203"/>
        <end position="223"/>
    </location>
</feature>